<gene>
    <name evidence="3" type="ORF">EJB05_28916</name>
</gene>
<organism evidence="3 4">
    <name type="scientific">Eragrostis curvula</name>
    <name type="common">weeping love grass</name>
    <dbReference type="NCBI Taxonomy" id="38414"/>
    <lineage>
        <taxon>Eukaryota</taxon>
        <taxon>Viridiplantae</taxon>
        <taxon>Streptophyta</taxon>
        <taxon>Embryophyta</taxon>
        <taxon>Tracheophyta</taxon>
        <taxon>Spermatophyta</taxon>
        <taxon>Magnoliopsida</taxon>
        <taxon>Liliopsida</taxon>
        <taxon>Poales</taxon>
        <taxon>Poaceae</taxon>
        <taxon>PACMAD clade</taxon>
        <taxon>Chloridoideae</taxon>
        <taxon>Eragrostideae</taxon>
        <taxon>Eragrostidinae</taxon>
        <taxon>Eragrostis</taxon>
    </lineage>
</organism>
<keyword evidence="4" id="KW-1185">Reference proteome</keyword>
<sequence>MLRCYSSKTFTDAVLSNDRSTTTSQAASTPPPTTLASTPSASPGSTFLPWLVAPRDATERRKARCVFSPSTSEICVPDRRWVISAEDGTSTCWLDNNTTSFVQSNDPVFRFLNGSASSTPVPLLLSDEIDSWEERAVGVSSGDGTVVLYAFGTYRCRYSLAIAIRPPGEAEWGLLLQRKIYANERNWQRCCVAYRNDKIILCNGDKWRIMSTMKRDTDFDDVVWRCGPNEGGMVCISSHLVESRKELLWAFVEFVRDVNDPSAGIVYNPLNGGGGKPRWVKRDRRSLADRVLFLGRPGSLAMDAARFGMSDRGCAYFVDRRQIVSDGTTRNSNTMRSRVFKYSFHDRKLKFMALLPEDWTDKGCMWITPQPSFAPTEEIGERLQATHT</sequence>
<feature type="compositionally biased region" description="Low complexity" evidence="1">
    <location>
        <begin position="20"/>
        <end position="42"/>
    </location>
</feature>
<dbReference type="OrthoDB" id="694843at2759"/>
<evidence type="ECO:0000313" key="4">
    <source>
        <dbReference type="Proteomes" id="UP000324897"/>
    </source>
</evidence>
<dbReference type="EMBL" id="RWGY01000013">
    <property type="protein sequence ID" value="TVU26373.1"/>
    <property type="molecule type" value="Genomic_DNA"/>
</dbReference>
<evidence type="ECO:0000313" key="3">
    <source>
        <dbReference type="EMBL" id="TVU26373.1"/>
    </source>
</evidence>
<protein>
    <recommendedName>
        <fullName evidence="2">KIB1-4 beta-propeller domain-containing protein</fullName>
    </recommendedName>
</protein>
<comment type="caution">
    <text evidence="3">The sequence shown here is derived from an EMBL/GenBank/DDBJ whole genome shotgun (WGS) entry which is preliminary data.</text>
</comment>
<dbReference type="AlphaFoldDB" id="A0A5J9URI2"/>
<dbReference type="Proteomes" id="UP000324897">
    <property type="component" value="Chromosome 2"/>
</dbReference>
<proteinExistence type="predicted"/>
<evidence type="ECO:0000259" key="2">
    <source>
        <dbReference type="Pfam" id="PF03478"/>
    </source>
</evidence>
<dbReference type="Gramene" id="TVU26373">
    <property type="protein sequence ID" value="TVU26373"/>
    <property type="gene ID" value="EJB05_28916"/>
</dbReference>
<dbReference type="InterPro" id="IPR005174">
    <property type="entry name" value="KIB1-4_b-propeller"/>
</dbReference>
<name>A0A5J9URI2_9POAL</name>
<dbReference type="Pfam" id="PF03478">
    <property type="entry name" value="Beta-prop_KIB1-4"/>
    <property type="match status" value="1"/>
</dbReference>
<accession>A0A5J9URI2</accession>
<dbReference type="PANTHER" id="PTHR33110">
    <property type="entry name" value="F-BOX/KELCH-REPEAT PROTEIN-RELATED"/>
    <property type="match status" value="1"/>
</dbReference>
<feature type="domain" description="KIB1-4 beta-propeller" evidence="2">
    <location>
        <begin position="74"/>
        <end position="328"/>
    </location>
</feature>
<dbReference type="PANTHER" id="PTHR33110:SF134">
    <property type="entry name" value="OS09G0565350 PROTEIN"/>
    <property type="match status" value="1"/>
</dbReference>
<feature type="non-terminal residue" evidence="3">
    <location>
        <position position="1"/>
    </location>
</feature>
<feature type="region of interest" description="Disordered" evidence="1">
    <location>
        <begin position="16"/>
        <end position="42"/>
    </location>
</feature>
<reference evidence="3 4" key="1">
    <citation type="journal article" date="2019" name="Sci. Rep.">
        <title>A high-quality genome of Eragrostis curvula grass provides insights into Poaceae evolution and supports new strategies to enhance forage quality.</title>
        <authorList>
            <person name="Carballo J."/>
            <person name="Santos B.A.C.M."/>
            <person name="Zappacosta D."/>
            <person name="Garbus I."/>
            <person name="Selva J.P."/>
            <person name="Gallo C.A."/>
            <person name="Diaz A."/>
            <person name="Albertini E."/>
            <person name="Caccamo M."/>
            <person name="Echenique V."/>
        </authorList>
    </citation>
    <scope>NUCLEOTIDE SEQUENCE [LARGE SCALE GENOMIC DNA]</scope>
    <source>
        <strain evidence="4">cv. Victoria</strain>
        <tissue evidence="3">Leaf</tissue>
    </source>
</reference>
<evidence type="ECO:0000256" key="1">
    <source>
        <dbReference type="SAM" id="MobiDB-lite"/>
    </source>
</evidence>